<organism evidence="11 12">
    <name type="scientific">Pseudobacteriovorax antillogorgiicola</name>
    <dbReference type="NCBI Taxonomy" id="1513793"/>
    <lineage>
        <taxon>Bacteria</taxon>
        <taxon>Pseudomonadati</taxon>
        <taxon>Bdellovibrionota</taxon>
        <taxon>Oligoflexia</taxon>
        <taxon>Oligoflexales</taxon>
        <taxon>Pseudobacteriovoracaceae</taxon>
        <taxon>Pseudobacteriovorax</taxon>
    </lineage>
</organism>
<keyword evidence="12" id="KW-1185">Reference proteome</keyword>
<evidence type="ECO:0000256" key="3">
    <source>
        <dbReference type="ARBA" id="ARBA00022801"/>
    </source>
</evidence>
<name>A0A1Y6CE77_9BACT</name>
<dbReference type="InterPro" id="IPR049449">
    <property type="entry name" value="TesB_ACOT8-like_N"/>
</dbReference>
<evidence type="ECO:0000256" key="2">
    <source>
        <dbReference type="ARBA" id="ARBA00011881"/>
    </source>
</evidence>
<dbReference type="InterPro" id="IPR042171">
    <property type="entry name" value="Acyl-CoA_hotdog"/>
</dbReference>
<evidence type="ECO:0000256" key="5">
    <source>
        <dbReference type="ARBA" id="ARBA00038894"/>
    </source>
</evidence>
<dbReference type="FunFam" id="2.40.160.210:FF:000001">
    <property type="entry name" value="Acyl-CoA thioesterase II"/>
    <property type="match status" value="1"/>
</dbReference>
<dbReference type="RefSeq" id="WP_132322643.1">
    <property type="nucleotide sequence ID" value="NZ_FWZT01000019.1"/>
</dbReference>
<dbReference type="EMBL" id="FWZT01000019">
    <property type="protein sequence ID" value="SMF58198.1"/>
    <property type="molecule type" value="Genomic_DNA"/>
</dbReference>
<proteinExistence type="inferred from homology"/>
<dbReference type="STRING" id="1513793.SAMN06296036_11976"/>
<evidence type="ECO:0000256" key="4">
    <source>
        <dbReference type="ARBA" id="ARBA00023098"/>
    </source>
</evidence>
<dbReference type="OrthoDB" id="9781019at2"/>
<dbReference type="AlphaFoldDB" id="A0A1Y6CE77"/>
<dbReference type="PANTHER" id="PTHR11066">
    <property type="entry name" value="ACYL-COA THIOESTERASE"/>
    <property type="match status" value="1"/>
</dbReference>
<dbReference type="CDD" id="cd03445">
    <property type="entry name" value="Thioesterase_II_repeat2"/>
    <property type="match status" value="1"/>
</dbReference>
<evidence type="ECO:0000259" key="9">
    <source>
        <dbReference type="Pfam" id="PF02551"/>
    </source>
</evidence>
<dbReference type="GO" id="GO:0047617">
    <property type="term" value="F:fatty acyl-CoA hydrolase activity"/>
    <property type="evidence" value="ECO:0007669"/>
    <property type="project" value="UniProtKB-EC"/>
</dbReference>
<evidence type="ECO:0000313" key="12">
    <source>
        <dbReference type="Proteomes" id="UP000192907"/>
    </source>
</evidence>
<evidence type="ECO:0000256" key="7">
    <source>
        <dbReference type="ARBA" id="ARBA00071120"/>
    </source>
</evidence>
<dbReference type="Gene3D" id="2.40.160.210">
    <property type="entry name" value="Acyl-CoA thioesterase, double hotdog domain"/>
    <property type="match status" value="1"/>
</dbReference>
<evidence type="ECO:0000256" key="1">
    <source>
        <dbReference type="ARBA" id="ARBA00006538"/>
    </source>
</evidence>
<evidence type="ECO:0000256" key="8">
    <source>
        <dbReference type="ARBA" id="ARBA00079653"/>
    </source>
</evidence>
<dbReference type="EC" id="3.1.2.20" evidence="5"/>
<dbReference type="PANTHER" id="PTHR11066:SF34">
    <property type="entry name" value="ACYL-COENZYME A THIOESTERASE 8"/>
    <property type="match status" value="1"/>
</dbReference>
<feature type="domain" description="Acyl-CoA thioesterase 2 C-terminal" evidence="9">
    <location>
        <begin position="148"/>
        <end position="278"/>
    </location>
</feature>
<dbReference type="GO" id="GO:0009062">
    <property type="term" value="P:fatty acid catabolic process"/>
    <property type="evidence" value="ECO:0007669"/>
    <property type="project" value="TreeGrafter"/>
</dbReference>
<dbReference type="Pfam" id="PF02551">
    <property type="entry name" value="Acyl_CoA_thio"/>
    <property type="match status" value="1"/>
</dbReference>
<gene>
    <name evidence="11" type="ORF">SAMN06296036_11976</name>
</gene>
<protein>
    <recommendedName>
        <fullName evidence="7">Acyl-CoA thioesterase 2</fullName>
        <ecNumber evidence="5">3.1.2.20</ecNumber>
    </recommendedName>
    <alternativeName>
        <fullName evidence="8">Thioesterase II</fullName>
    </alternativeName>
</protein>
<dbReference type="GO" id="GO:0005829">
    <property type="term" value="C:cytosol"/>
    <property type="evidence" value="ECO:0007669"/>
    <property type="project" value="TreeGrafter"/>
</dbReference>
<comment type="similarity">
    <text evidence="1">Belongs to the C/M/P thioester hydrolase family.</text>
</comment>
<evidence type="ECO:0000256" key="6">
    <source>
        <dbReference type="ARBA" id="ARBA00050943"/>
    </source>
</evidence>
<dbReference type="InterPro" id="IPR003703">
    <property type="entry name" value="Acyl_CoA_thio"/>
</dbReference>
<dbReference type="InterPro" id="IPR029069">
    <property type="entry name" value="HotDog_dom_sf"/>
</dbReference>
<reference evidence="12" key="1">
    <citation type="submission" date="2017-04" db="EMBL/GenBank/DDBJ databases">
        <authorList>
            <person name="Varghese N."/>
            <person name="Submissions S."/>
        </authorList>
    </citation>
    <scope>NUCLEOTIDE SEQUENCE [LARGE SCALE GENOMIC DNA]</scope>
    <source>
        <strain evidence="12">RKEM611</strain>
    </source>
</reference>
<comment type="catalytic activity">
    <reaction evidence="6">
        <text>a fatty acyl-CoA + H2O = a fatty acid + CoA + H(+)</text>
        <dbReference type="Rhea" id="RHEA:16781"/>
        <dbReference type="ChEBI" id="CHEBI:15377"/>
        <dbReference type="ChEBI" id="CHEBI:15378"/>
        <dbReference type="ChEBI" id="CHEBI:28868"/>
        <dbReference type="ChEBI" id="CHEBI:57287"/>
        <dbReference type="ChEBI" id="CHEBI:77636"/>
        <dbReference type="EC" id="3.1.2.20"/>
    </reaction>
    <physiologicalReaction direction="left-to-right" evidence="6">
        <dbReference type="Rhea" id="RHEA:16782"/>
    </physiologicalReaction>
</comment>
<comment type="subunit">
    <text evidence="2">Homotetramer.</text>
</comment>
<feature type="domain" description="Acyl-CoA thioesterase-like N-terminal HotDog" evidence="10">
    <location>
        <begin position="33"/>
        <end position="108"/>
    </location>
</feature>
<dbReference type="Pfam" id="PF13622">
    <property type="entry name" value="4HBT_3"/>
    <property type="match status" value="1"/>
</dbReference>
<keyword evidence="3" id="KW-0378">Hydrolase</keyword>
<keyword evidence="4" id="KW-0443">Lipid metabolism</keyword>
<dbReference type="Proteomes" id="UP000192907">
    <property type="component" value="Unassembled WGS sequence"/>
</dbReference>
<sequence length="285" mass="31754">MTQVLDELIELLDVKPVETNAFVGQSQDLGFRNVFGGQVLGQATMAASKTVDNRFVHSLHGYFLRPGLVSEPISYEVDLIRTGKSFSTRRVLAKQGGRAIFNLSISFHGEELGFEHQSEKPAVPGPEGLPSELDLARQVKDKIPEAVREKFTCDRPIEVRVIDPVDPFKPHKRPAKKYSWIRAIHKVPDDPMIHLALLAYASDFGLATASLLPHGITWLSPKMQVASLDHGMWFHRPFRIDDWLLYEKESPSAAGGRGFNRGSIFSQDGSLVASVAQESLIRHHP</sequence>
<evidence type="ECO:0000259" key="10">
    <source>
        <dbReference type="Pfam" id="PF13622"/>
    </source>
</evidence>
<dbReference type="GO" id="GO:0006637">
    <property type="term" value="P:acyl-CoA metabolic process"/>
    <property type="evidence" value="ECO:0007669"/>
    <property type="project" value="InterPro"/>
</dbReference>
<dbReference type="InterPro" id="IPR025652">
    <property type="entry name" value="TesB_C"/>
</dbReference>
<accession>A0A1Y6CE77</accession>
<dbReference type="CDD" id="cd03444">
    <property type="entry name" value="Thioesterase_II_repeat1"/>
    <property type="match status" value="1"/>
</dbReference>
<dbReference type="SUPFAM" id="SSF54637">
    <property type="entry name" value="Thioesterase/thiol ester dehydrase-isomerase"/>
    <property type="match status" value="2"/>
</dbReference>
<evidence type="ECO:0000313" key="11">
    <source>
        <dbReference type="EMBL" id="SMF58198.1"/>
    </source>
</evidence>